<dbReference type="Gene3D" id="3.40.50.720">
    <property type="entry name" value="NAD(P)-binding Rossmann-like Domain"/>
    <property type="match status" value="2"/>
</dbReference>
<keyword evidence="4" id="KW-0547">Nucleotide-binding</keyword>
<dbReference type="InterPro" id="IPR036291">
    <property type="entry name" value="NAD(P)-bd_dom_sf"/>
</dbReference>
<dbReference type="PANTHER" id="PTHR10160:SF19">
    <property type="entry name" value="PROTON-TRANSLOCATING NAD(P)(+) TRANSHYDROGENASE"/>
    <property type="match status" value="1"/>
</dbReference>
<dbReference type="PANTHER" id="PTHR10160">
    <property type="entry name" value="NAD(P) TRANSHYDROGENASE"/>
    <property type="match status" value="1"/>
</dbReference>
<comment type="caution">
    <text evidence="11">The sequence shown here is derived from an EMBL/GenBank/DDBJ whole genome shotgun (WGS) entry which is preliminary data.</text>
</comment>
<dbReference type="SUPFAM" id="SSF51735">
    <property type="entry name" value="NAD(P)-binding Rossmann-fold domains"/>
    <property type="match status" value="1"/>
</dbReference>
<dbReference type="InterPro" id="IPR007698">
    <property type="entry name" value="AlaDH/PNT_NAD(H)-bd"/>
</dbReference>
<dbReference type="GO" id="GO:0006740">
    <property type="term" value="P:NADPH regeneration"/>
    <property type="evidence" value="ECO:0007669"/>
    <property type="project" value="TreeGrafter"/>
</dbReference>
<dbReference type="Pfam" id="PF05222">
    <property type="entry name" value="AlaDh_PNT_N"/>
    <property type="match status" value="1"/>
</dbReference>
<sequence length="374" mass="39899">MLIFVPKESVEGETRVALVPPSVKKLIGMGAELAVESGAGEAAGYPDSDYSDAGAEIREREDGLKSADLVLRVRPADPREVALQKRGSMASGLMDPFGSEDLMKAHADAGISALCSELIPRSTIAQKMDVLSSQANLAGYMAVVIATERLDSILPMMMTPAGTISPAKVFIIGVGVAGLQAIATARRLGARVEAFDTRPVVEEQVKSLGAKFVKIDIGDTGQTEQGYAKELTPEQVKMQQAGMAKVCASSDIVITTAKVFGRKAPRLLSAEMLKGMRPGSIVVDLAAESGGNVEGTVCDQEIVTDAGVRIIGWGALECRVPRDASQMYSSNMVNLIEHFWDKESSSLRLNFDDEIITGCLLTHEGKIVHERFTS</sequence>
<evidence type="ECO:0000259" key="10">
    <source>
        <dbReference type="SMART" id="SM01003"/>
    </source>
</evidence>
<comment type="function">
    <text evidence="1">The transhydrogenation between NADH and NADP is coupled to respiration and ATP hydrolysis and functions as a proton pump across the membrane.</text>
</comment>
<dbReference type="NCBIfam" id="NF006942">
    <property type="entry name" value="PRK09424.1"/>
    <property type="match status" value="1"/>
</dbReference>
<dbReference type="Pfam" id="PF01262">
    <property type="entry name" value="AlaDh_PNT_C"/>
    <property type="match status" value="1"/>
</dbReference>
<reference evidence="11" key="1">
    <citation type="submission" date="2021-01" db="EMBL/GenBank/DDBJ databases">
        <title>Modified the classification status of verrucomicrobia.</title>
        <authorList>
            <person name="Feng X."/>
        </authorList>
    </citation>
    <scope>NUCLEOTIDE SEQUENCE</scope>
    <source>
        <strain evidence="11">KCTC 22201</strain>
    </source>
</reference>
<evidence type="ECO:0000256" key="7">
    <source>
        <dbReference type="ARBA" id="ARBA00023027"/>
    </source>
</evidence>
<dbReference type="PROSITE" id="PS00837">
    <property type="entry name" value="ALADH_PNT_2"/>
    <property type="match status" value="1"/>
</dbReference>
<feature type="domain" description="Alanine dehydrogenase/pyridine nucleotide transhydrogenase N-terminal" evidence="10">
    <location>
        <begin position="4"/>
        <end position="138"/>
    </location>
</feature>
<dbReference type="InterPro" id="IPR008143">
    <property type="entry name" value="Ala_DH/PNT_CS2"/>
</dbReference>
<dbReference type="RefSeq" id="WP_200277260.1">
    <property type="nucleotide sequence ID" value="NZ_JAENII010000003.1"/>
</dbReference>
<evidence type="ECO:0000313" key="12">
    <source>
        <dbReference type="Proteomes" id="UP000658278"/>
    </source>
</evidence>
<protein>
    <recommendedName>
        <fullName evidence="3">proton-translocating NAD(P)(+) transhydrogenase</fullName>
        <ecNumber evidence="3">7.1.1.1</ecNumber>
    </recommendedName>
</protein>
<evidence type="ECO:0000259" key="9">
    <source>
        <dbReference type="SMART" id="SM01002"/>
    </source>
</evidence>
<dbReference type="EC" id="7.1.1.1" evidence="3"/>
<dbReference type="SMART" id="SM01003">
    <property type="entry name" value="AlaDh_PNT_N"/>
    <property type="match status" value="1"/>
</dbReference>
<keyword evidence="7" id="KW-0520">NAD</keyword>
<accession>A0A934RD35</accession>
<dbReference type="GO" id="GO:0016491">
    <property type="term" value="F:oxidoreductase activity"/>
    <property type="evidence" value="ECO:0007669"/>
    <property type="project" value="UniProtKB-KW"/>
</dbReference>
<proteinExistence type="inferred from homology"/>
<evidence type="ECO:0000256" key="1">
    <source>
        <dbReference type="ARBA" id="ARBA00003943"/>
    </source>
</evidence>
<dbReference type="GO" id="GO:0050661">
    <property type="term" value="F:NADP binding"/>
    <property type="evidence" value="ECO:0007669"/>
    <property type="project" value="TreeGrafter"/>
</dbReference>
<evidence type="ECO:0000256" key="3">
    <source>
        <dbReference type="ARBA" id="ARBA00012943"/>
    </source>
</evidence>
<comment type="similarity">
    <text evidence="2">Belongs to the AlaDH/PNT family.</text>
</comment>
<dbReference type="GO" id="GO:0008750">
    <property type="term" value="F:proton-translocating NAD(P)+ transhydrogenase activity"/>
    <property type="evidence" value="ECO:0007669"/>
    <property type="project" value="UniProtKB-EC"/>
</dbReference>
<keyword evidence="5" id="KW-0521">NADP</keyword>
<comment type="catalytic activity">
    <reaction evidence="8">
        <text>NAD(+) + NADPH + H(+)(in) = NADH + NADP(+) + H(+)(out)</text>
        <dbReference type="Rhea" id="RHEA:47992"/>
        <dbReference type="ChEBI" id="CHEBI:15378"/>
        <dbReference type="ChEBI" id="CHEBI:57540"/>
        <dbReference type="ChEBI" id="CHEBI:57783"/>
        <dbReference type="ChEBI" id="CHEBI:57945"/>
        <dbReference type="ChEBI" id="CHEBI:58349"/>
        <dbReference type="EC" id="7.1.1.1"/>
    </reaction>
</comment>
<organism evidence="11 12">
    <name type="scientific">Haloferula rosea</name>
    <dbReference type="NCBI Taxonomy" id="490093"/>
    <lineage>
        <taxon>Bacteria</taxon>
        <taxon>Pseudomonadati</taxon>
        <taxon>Verrucomicrobiota</taxon>
        <taxon>Verrucomicrobiia</taxon>
        <taxon>Verrucomicrobiales</taxon>
        <taxon>Verrucomicrobiaceae</taxon>
        <taxon>Haloferula</taxon>
    </lineage>
</organism>
<name>A0A934RD35_9BACT</name>
<dbReference type="SMART" id="SM01002">
    <property type="entry name" value="AlaDh_PNT_C"/>
    <property type="match status" value="1"/>
</dbReference>
<feature type="domain" description="Alanine dehydrogenase/pyridine nucleotide transhydrogenase NAD(H)-binding" evidence="9">
    <location>
        <begin position="147"/>
        <end position="312"/>
    </location>
</feature>
<dbReference type="SUPFAM" id="SSF52283">
    <property type="entry name" value="Formate/glycerate dehydrogenase catalytic domain-like"/>
    <property type="match status" value="1"/>
</dbReference>
<evidence type="ECO:0000256" key="8">
    <source>
        <dbReference type="ARBA" id="ARBA00048202"/>
    </source>
</evidence>
<keyword evidence="12" id="KW-1185">Reference proteome</keyword>
<dbReference type="EMBL" id="JAENII010000003">
    <property type="protein sequence ID" value="MBK1826371.1"/>
    <property type="molecule type" value="Genomic_DNA"/>
</dbReference>
<dbReference type="InterPro" id="IPR007886">
    <property type="entry name" value="AlaDH/PNT_N"/>
</dbReference>
<dbReference type="GO" id="GO:0005886">
    <property type="term" value="C:plasma membrane"/>
    <property type="evidence" value="ECO:0007669"/>
    <property type="project" value="TreeGrafter"/>
</dbReference>
<keyword evidence="11" id="KW-0560">Oxidoreductase</keyword>
<gene>
    <name evidence="11" type="ORF">JIN81_05040</name>
</gene>
<dbReference type="CDD" id="cd05304">
    <property type="entry name" value="Rubrum_tdh"/>
    <property type="match status" value="1"/>
</dbReference>
<dbReference type="AlphaFoldDB" id="A0A934RD35"/>
<evidence type="ECO:0000256" key="6">
    <source>
        <dbReference type="ARBA" id="ARBA00022967"/>
    </source>
</evidence>
<evidence type="ECO:0000256" key="2">
    <source>
        <dbReference type="ARBA" id="ARBA00005689"/>
    </source>
</evidence>
<evidence type="ECO:0000256" key="4">
    <source>
        <dbReference type="ARBA" id="ARBA00022741"/>
    </source>
</evidence>
<keyword evidence="6" id="KW-1278">Translocase</keyword>
<evidence type="ECO:0000256" key="5">
    <source>
        <dbReference type="ARBA" id="ARBA00022857"/>
    </source>
</evidence>
<dbReference type="Proteomes" id="UP000658278">
    <property type="component" value="Unassembled WGS sequence"/>
</dbReference>
<evidence type="ECO:0000313" key="11">
    <source>
        <dbReference type="EMBL" id="MBK1826371.1"/>
    </source>
</evidence>